<proteinExistence type="predicted"/>
<feature type="domain" description="GPI inositol-deacylase winged helix" evidence="2">
    <location>
        <begin position="694"/>
        <end position="767"/>
    </location>
</feature>
<dbReference type="SMART" id="SM00320">
    <property type="entry name" value="WD40"/>
    <property type="match status" value="6"/>
</dbReference>
<reference evidence="4 5" key="1">
    <citation type="submission" date="2017-10" db="EMBL/GenBank/DDBJ databases">
        <title>Comparative genomics in systemic dimorphic fungi from Ajellomycetaceae.</title>
        <authorList>
            <person name="Munoz J.F."/>
            <person name="Mcewen J.G."/>
            <person name="Clay O.K."/>
            <person name="Cuomo C.A."/>
        </authorList>
    </citation>
    <scope>NUCLEOTIDE SEQUENCE [LARGE SCALE GENOMIC DNA]</scope>
    <source>
        <strain evidence="4 5">UAMH5409</strain>
    </source>
</reference>
<organism evidence="4 5">
    <name type="scientific">Helicocarpus griseus UAMH5409</name>
    <dbReference type="NCBI Taxonomy" id="1447875"/>
    <lineage>
        <taxon>Eukaryota</taxon>
        <taxon>Fungi</taxon>
        <taxon>Dikarya</taxon>
        <taxon>Ascomycota</taxon>
        <taxon>Pezizomycotina</taxon>
        <taxon>Eurotiomycetes</taxon>
        <taxon>Eurotiomycetidae</taxon>
        <taxon>Onygenales</taxon>
        <taxon>Ajellomycetaceae</taxon>
        <taxon>Helicocarpus</taxon>
    </lineage>
</organism>
<dbReference type="InterPro" id="IPR029058">
    <property type="entry name" value="AB_hydrolase_fold"/>
</dbReference>
<evidence type="ECO:0000256" key="1">
    <source>
        <dbReference type="ARBA" id="ARBA00022737"/>
    </source>
</evidence>
<protein>
    <submittedName>
        <fullName evidence="4">Uncharacterized protein</fullName>
    </submittedName>
</protein>
<dbReference type="Gene3D" id="2.130.10.10">
    <property type="entry name" value="YVTN repeat-like/Quinoprotein amine dehydrogenase"/>
    <property type="match status" value="3"/>
</dbReference>
<dbReference type="OrthoDB" id="5308034at2759"/>
<dbReference type="Gene3D" id="3.40.50.300">
    <property type="entry name" value="P-loop containing nucleotide triphosphate hydrolases"/>
    <property type="match status" value="1"/>
</dbReference>
<keyword evidence="5" id="KW-1185">Reference proteome</keyword>
<dbReference type="SUPFAM" id="SSF52540">
    <property type="entry name" value="P-loop containing nucleoside triphosphate hydrolases"/>
    <property type="match status" value="1"/>
</dbReference>
<dbReference type="Pfam" id="PF22939">
    <property type="entry name" value="WHD_GPIID"/>
    <property type="match status" value="1"/>
</dbReference>
<dbReference type="Gene3D" id="3.40.50.1820">
    <property type="entry name" value="alpha/beta hydrolase"/>
    <property type="match status" value="1"/>
</dbReference>
<evidence type="ECO:0000313" key="5">
    <source>
        <dbReference type="Proteomes" id="UP000223968"/>
    </source>
</evidence>
<dbReference type="InterPro" id="IPR001680">
    <property type="entry name" value="WD40_rpt"/>
</dbReference>
<dbReference type="InterPro" id="IPR054471">
    <property type="entry name" value="GPIID_WHD"/>
</dbReference>
<dbReference type="SUPFAM" id="SSF69322">
    <property type="entry name" value="Tricorn protease domain 2"/>
    <property type="match status" value="1"/>
</dbReference>
<dbReference type="PANTHER" id="PTHR10039:SF16">
    <property type="entry name" value="GPI INOSITOL-DEACYLASE"/>
    <property type="match status" value="1"/>
</dbReference>
<dbReference type="SUPFAM" id="SSF50998">
    <property type="entry name" value="Quinoprotein alcohol dehydrogenase-like"/>
    <property type="match status" value="1"/>
</dbReference>
<name>A0A2B7WUF7_9EURO</name>
<feature type="domain" description="Nephrocystin 3-like N-terminal" evidence="3">
    <location>
        <begin position="417"/>
        <end position="583"/>
    </location>
</feature>
<dbReference type="SUPFAM" id="SSF53474">
    <property type="entry name" value="alpha/beta-Hydrolases"/>
    <property type="match status" value="1"/>
</dbReference>
<dbReference type="InterPro" id="IPR056884">
    <property type="entry name" value="NPHP3-like_N"/>
</dbReference>
<sequence length="1656" mass="188841">MQGGVDLRDLEHGDLNMHFPRLPVPQPALLLKKFRRIKPGRRPENKTDDIQPRLELLVDPAAGPLDQKASDLPLSQKKAVTSRDSTFTVGSLSLREGSGKTSSVPDPLGLFLVNDCDNPLADIIFVHGLGGSSLRTWSYNRDVRNFWLPWLKSEVGSSSTRVFTFGYNARFVEQASRLSILDFAKDLLFQLKMYHDKDEEDSKMIGEHPLIFVVHSMGGLVVKKAYGLGKTDEQYLNIVSQIFGIVFLGTPHRGSSFAPMLNNILRTAPTTGTKIYVNELEKGSTSINDINEQFRNVCGDLNLVSFYETLRTTLAPGVKATIVEKESAVLGYPRETSAPLHADHHGLTKFLSREDKNYRDLHNVLRIFVQKIKQIRSPHIQKGKPPDPIPSTTIDNLLGIKQTGDYLEAFRQRIQPGSCQWILGKTSFRNWIEKRSNSDLDILWLTGLPETGKTTLTSFIVDYIRQGHFPGSCQYHFFQAEEHNTYTVSYFLRSIAFQIAEAYDEFRHRLLELHRQTGILFASQKYNIIWEQVFEGLLFQLNLGEQLLWVFDGIDEAESPATIATLVTKIKSATPIRVLLVSRDTKDLSATLAFDNSKVYHEEIQLRDTIHDIRSFVAHSLRRTIPDDEKREPIIEKILSKSSGSFLWVKLVLERIDVNFHTDVDIEESLTEMPEGMELMYERMIQVVADQPPRLRKMATEILTWATYSFRPLTVEELAVALKPEFGSFYNLKLSIDQVCGKLVTTNRSMVALIHQTARQFLTSNDSHLPVSIDAQVGHERIARVCIDFLSDETWRSKFASFQETRDTTNQNQYNEVPFLLYTTTHWAYHVNCSSSKSEELLAAVFGFLERFSLIWINSVSLTGALHIITRSAQDLKSYAKRVAQHQYESTPANSVFGRHQELVQWANDLVRLVGRFGSYLVENPASIYRYIIPFCPSESMLAKTFRESNGKSITVTGISPGNWGDCLARLIYSGDEIASKIICKDNYFVTVLDSSGTLVVWNAETCTEFRRFYHAERVAFLTASKIKNLVASAGKRTIRVWDIGSGQEKMYRIPNFYQERVVSLAFQPNASRIMVAYDDANVSCIDLENLREQWSFYAHNPSEQKCSCPRFMTFSPDAKRIAVAFPGKPVYVWRISRHRQLPQRCVRPEDIYKKDGDIWNPAHFVLWQPNSPNLLILYHDTELVCWNIDDDIQTQHSHIGAWDMAISPDGSLLLTSGMKGLSIWSTGQFHLIYHLKNNGLPRDLAFAPDLRRFYELQDTVCNVWEPAALIRSESSNRENVVSRDTLHSDPVIAFDDNSPVPISSLVCGDNLPYYCTGGRDGNIVIYDVRTSGKLHKLYKHSSSSYIRNIAWSTSQKYIASFDSSDQVVAKRLEQPLPRGPNKWDVYPLLDIKLTETVKQLLFSRSDEFLLISSETADQVWNTESRQKLFQVDRGESEHMRRWLNHPEDPNLLLCIEGAEQSLHCWSNLEKIPHTAPSPDNLSLAPKDDKTLGRSISDLTLEVPSGDIAATKLNSYIPVEDSERVFAIGDHSVVLEYIINRGFRYNVSLYPVASRRLEIIDLKDVPLRRRVLSRLSEHVNQLVYVFQGRIVFLDHQHWLCTWELHSDEDSYQKHLFLPKDWLISHEALKLLTVDHFGNLLCPKNDEVAVVQPGIKL</sequence>
<keyword evidence="1" id="KW-0677">Repeat</keyword>
<dbReference type="PANTHER" id="PTHR10039">
    <property type="entry name" value="AMELOGENIN"/>
    <property type="match status" value="1"/>
</dbReference>
<evidence type="ECO:0000313" key="4">
    <source>
        <dbReference type="EMBL" id="PGH00305.1"/>
    </source>
</evidence>
<dbReference type="EMBL" id="PDNB01000188">
    <property type="protein sequence ID" value="PGH00305.1"/>
    <property type="molecule type" value="Genomic_DNA"/>
</dbReference>
<dbReference type="Proteomes" id="UP000223968">
    <property type="component" value="Unassembled WGS sequence"/>
</dbReference>
<comment type="caution">
    <text evidence="4">The sequence shown here is derived from an EMBL/GenBank/DDBJ whole genome shotgun (WGS) entry which is preliminary data.</text>
</comment>
<dbReference type="InterPro" id="IPR015943">
    <property type="entry name" value="WD40/YVTN_repeat-like_dom_sf"/>
</dbReference>
<dbReference type="InterPro" id="IPR011047">
    <property type="entry name" value="Quinoprotein_ADH-like_sf"/>
</dbReference>
<accession>A0A2B7WUF7</accession>
<evidence type="ECO:0000259" key="3">
    <source>
        <dbReference type="Pfam" id="PF24883"/>
    </source>
</evidence>
<gene>
    <name evidence="4" type="ORF">AJ79_08236</name>
</gene>
<dbReference type="Pfam" id="PF24883">
    <property type="entry name" value="NPHP3_N"/>
    <property type="match status" value="1"/>
</dbReference>
<evidence type="ECO:0000259" key="2">
    <source>
        <dbReference type="Pfam" id="PF22939"/>
    </source>
</evidence>
<dbReference type="InterPro" id="IPR027417">
    <property type="entry name" value="P-loop_NTPase"/>
</dbReference>